<dbReference type="SUPFAM" id="SSF47413">
    <property type="entry name" value="lambda repressor-like DNA-binding domains"/>
    <property type="match status" value="1"/>
</dbReference>
<sequence>MTNRFDFIRALRNEQNLTIEELAEKANVSVDLISRLERGDRNDISVVRLEKIMNAFNLELGDIFGRSKLDDISDKFVTKFLQMNETNQRQYATIFLEILELNK</sequence>
<dbReference type="Gene3D" id="1.10.260.40">
    <property type="entry name" value="lambda repressor-like DNA-binding domains"/>
    <property type="match status" value="1"/>
</dbReference>
<name>G8PBV0_PEDCP</name>
<dbReference type="SMART" id="SM00530">
    <property type="entry name" value="HTH_XRE"/>
    <property type="match status" value="1"/>
</dbReference>
<keyword evidence="4" id="KW-1185">Reference proteome</keyword>
<dbReference type="Pfam" id="PF01381">
    <property type="entry name" value="HTH_3"/>
    <property type="match status" value="1"/>
</dbReference>
<feature type="domain" description="HTH cro/C1-type" evidence="2">
    <location>
        <begin position="8"/>
        <end position="63"/>
    </location>
</feature>
<dbReference type="InterPro" id="IPR050807">
    <property type="entry name" value="TransReg_Diox_bact_type"/>
</dbReference>
<dbReference type="PROSITE" id="PS50943">
    <property type="entry name" value="HTH_CROC1"/>
    <property type="match status" value="1"/>
</dbReference>
<evidence type="ECO:0000256" key="1">
    <source>
        <dbReference type="ARBA" id="ARBA00023125"/>
    </source>
</evidence>
<dbReference type="RefSeq" id="WP_014216202.1">
    <property type="nucleotide sequence ID" value="NC_016605.1"/>
</dbReference>
<proteinExistence type="predicted"/>
<dbReference type="PATRIC" id="fig|701521.8.peg.1697"/>
<evidence type="ECO:0000313" key="3">
    <source>
        <dbReference type="EMBL" id="AEV96008.1"/>
    </source>
</evidence>
<dbReference type="PANTHER" id="PTHR46797">
    <property type="entry name" value="HTH-TYPE TRANSCRIPTIONAL REGULATOR"/>
    <property type="match status" value="1"/>
</dbReference>
<accession>G8PBV0</accession>
<dbReference type="Proteomes" id="UP000005444">
    <property type="component" value="Chromosome"/>
</dbReference>
<keyword evidence="1" id="KW-0238">DNA-binding</keyword>
<dbReference type="PANTHER" id="PTHR46797:SF1">
    <property type="entry name" value="METHYLPHOSPHONATE SYNTHASE"/>
    <property type="match status" value="1"/>
</dbReference>
<dbReference type="InterPro" id="IPR010982">
    <property type="entry name" value="Lambda_DNA-bd_dom_sf"/>
</dbReference>
<reference evidence="3 4" key="1">
    <citation type="journal article" date="2012" name="J. Bacteriol.">
        <title>Complete Genome Sequence of the Beer Spoilage Organism Pediococcus claussenii ATCC BAA-344T.</title>
        <authorList>
            <person name="Pittet V."/>
            <person name="Abegunde T."/>
            <person name="Marfleet T."/>
            <person name="Haakensen M."/>
            <person name="Morrow K."/>
            <person name="Jayaprakash T."/>
            <person name="Schroeder K."/>
            <person name="Trost B."/>
            <person name="Byrns S."/>
            <person name="Bergsveinson J."/>
            <person name="Kusalik A."/>
            <person name="Ziola B."/>
        </authorList>
    </citation>
    <scope>NUCLEOTIDE SEQUENCE [LARGE SCALE GENOMIC DNA]</scope>
    <source>
        <strain evidence="3 4">ATCC BAA-344</strain>
    </source>
</reference>
<evidence type="ECO:0000313" key="4">
    <source>
        <dbReference type="Proteomes" id="UP000005444"/>
    </source>
</evidence>
<dbReference type="EMBL" id="CP003137">
    <property type="protein sequence ID" value="AEV96008.1"/>
    <property type="molecule type" value="Genomic_DNA"/>
</dbReference>
<gene>
    <name evidence="3" type="ordered locus">PECL_1796</name>
</gene>
<dbReference type="KEGG" id="pce:PECL_1796"/>
<dbReference type="STRING" id="701521.PECL_1796"/>
<dbReference type="AlphaFoldDB" id="G8PBV0"/>
<dbReference type="GO" id="GO:0003700">
    <property type="term" value="F:DNA-binding transcription factor activity"/>
    <property type="evidence" value="ECO:0007669"/>
    <property type="project" value="TreeGrafter"/>
</dbReference>
<dbReference type="eggNOG" id="COG1396">
    <property type="taxonomic scope" value="Bacteria"/>
</dbReference>
<organism evidence="3 4">
    <name type="scientific">Pediococcus claussenii (strain ATCC BAA-344 / DSM 14800 / JCM 18046 / KCTC 3811 / LMG 21948 / P06)</name>
    <dbReference type="NCBI Taxonomy" id="701521"/>
    <lineage>
        <taxon>Bacteria</taxon>
        <taxon>Bacillati</taxon>
        <taxon>Bacillota</taxon>
        <taxon>Bacilli</taxon>
        <taxon>Lactobacillales</taxon>
        <taxon>Lactobacillaceae</taxon>
        <taxon>Pediococcus</taxon>
    </lineage>
</organism>
<dbReference type="GO" id="GO:0005829">
    <property type="term" value="C:cytosol"/>
    <property type="evidence" value="ECO:0007669"/>
    <property type="project" value="TreeGrafter"/>
</dbReference>
<dbReference type="GO" id="GO:0003677">
    <property type="term" value="F:DNA binding"/>
    <property type="evidence" value="ECO:0007669"/>
    <property type="project" value="UniProtKB-KW"/>
</dbReference>
<dbReference type="HOGENOM" id="CLU_066192_17_5_9"/>
<dbReference type="InterPro" id="IPR001387">
    <property type="entry name" value="Cro/C1-type_HTH"/>
</dbReference>
<dbReference type="CDD" id="cd00093">
    <property type="entry name" value="HTH_XRE"/>
    <property type="match status" value="1"/>
</dbReference>
<evidence type="ECO:0000259" key="2">
    <source>
        <dbReference type="PROSITE" id="PS50943"/>
    </source>
</evidence>
<protein>
    <submittedName>
        <fullName evidence="3">Helix-turn-helix family protein</fullName>
    </submittedName>
</protein>